<evidence type="ECO:0000313" key="3">
    <source>
        <dbReference type="EMBL" id="MBB4012135.1"/>
    </source>
</evidence>
<dbReference type="InterPro" id="IPR029058">
    <property type="entry name" value="AB_hydrolase_fold"/>
</dbReference>
<proteinExistence type="predicted"/>
<dbReference type="RefSeq" id="WP_183633644.1">
    <property type="nucleotide sequence ID" value="NZ_BAABLE010000011.1"/>
</dbReference>
<dbReference type="EMBL" id="JACIET010000001">
    <property type="protein sequence ID" value="MBB4012135.1"/>
    <property type="molecule type" value="Genomic_DNA"/>
</dbReference>
<sequence length="238" mass="25089">MSHEILAWHGWGFGPAAFAPLCEALPPTLRLAAPELAAPASGSFDEWVSALTATVHPHQILLGWSLGAQLALAAVAAGARPRALVLIAATPRFVASPDWPHALDHKTVESFRNGFATQPEQTLQRFLALQALGDRQRRAVTATLAAARTPSIMALAPALDALIGCDLRDRVGEVSVPTLLLHGGHDALMPRSAAIWLADRMPGARLETFADCGHAPHVSEPAAVSRALNDFIGPLADA</sequence>
<accession>A0A840BG29</accession>
<gene>
    <name evidence="3" type="ORF">GGR36_001443</name>
</gene>
<dbReference type="PANTHER" id="PTHR43798:SF31">
    <property type="entry name" value="AB HYDROLASE SUPERFAMILY PROTEIN YCLE"/>
    <property type="match status" value="1"/>
</dbReference>
<keyword evidence="4" id="KW-1185">Reference proteome</keyword>
<dbReference type="PANTHER" id="PTHR43798">
    <property type="entry name" value="MONOACYLGLYCEROL LIPASE"/>
    <property type="match status" value="1"/>
</dbReference>
<dbReference type="Gene3D" id="3.40.50.1820">
    <property type="entry name" value="alpha/beta hydrolase"/>
    <property type="match status" value="1"/>
</dbReference>
<dbReference type="EC" id="3.1.1.85" evidence="3"/>
<organism evidence="3 4">
    <name type="scientific">Niveibacterium umoris</name>
    <dbReference type="NCBI Taxonomy" id="1193620"/>
    <lineage>
        <taxon>Bacteria</taxon>
        <taxon>Pseudomonadati</taxon>
        <taxon>Pseudomonadota</taxon>
        <taxon>Betaproteobacteria</taxon>
        <taxon>Rhodocyclales</taxon>
        <taxon>Rhodocyclaceae</taxon>
        <taxon>Niveibacterium</taxon>
    </lineage>
</organism>
<dbReference type="InterPro" id="IPR000073">
    <property type="entry name" value="AB_hydrolase_1"/>
</dbReference>
<protein>
    <submittedName>
        <fullName evidence="3">Pimeloyl-[acyl-carrier protein] methyl ester esterase</fullName>
        <ecNumber evidence="3">3.1.1.85</ecNumber>
    </submittedName>
</protein>
<comment type="caution">
    <text evidence="3">The sequence shown here is derived from an EMBL/GenBank/DDBJ whole genome shotgun (WGS) entry which is preliminary data.</text>
</comment>
<dbReference type="GO" id="GO:0090499">
    <property type="term" value="F:pimelyl-[acyl-carrier protein] methyl ester esterase activity"/>
    <property type="evidence" value="ECO:0007669"/>
    <property type="project" value="UniProtKB-EC"/>
</dbReference>
<evidence type="ECO:0000259" key="2">
    <source>
        <dbReference type="Pfam" id="PF12697"/>
    </source>
</evidence>
<dbReference type="GO" id="GO:0016020">
    <property type="term" value="C:membrane"/>
    <property type="evidence" value="ECO:0007669"/>
    <property type="project" value="TreeGrafter"/>
</dbReference>
<reference evidence="3 4" key="1">
    <citation type="submission" date="2020-08" db="EMBL/GenBank/DDBJ databases">
        <title>Genomic Encyclopedia of Type Strains, Phase IV (KMG-IV): sequencing the most valuable type-strain genomes for metagenomic binning, comparative biology and taxonomic classification.</title>
        <authorList>
            <person name="Goeker M."/>
        </authorList>
    </citation>
    <scope>NUCLEOTIDE SEQUENCE [LARGE SCALE GENOMIC DNA]</scope>
    <source>
        <strain evidence="3 4">DSM 106739</strain>
    </source>
</reference>
<evidence type="ECO:0000256" key="1">
    <source>
        <dbReference type="ARBA" id="ARBA00022801"/>
    </source>
</evidence>
<feature type="domain" description="AB hydrolase-1" evidence="2">
    <location>
        <begin position="6"/>
        <end position="226"/>
    </location>
</feature>
<name>A0A840BG29_9RHOO</name>
<dbReference type="AlphaFoldDB" id="A0A840BG29"/>
<keyword evidence="1 3" id="KW-0378">Hydrolase</keyword>
<evidence type="ECO:0000313" key="4">
    <source>
        <dbReference type="Proteomes" id="UP000561045"/>
    </source>
</evidence>
<dbReference type="Pfam" id="PF12697">
    <property type="entry name" value="Abhydrolase_6"/>
    <property type="match status" value="1"/>
</dbReference>
<dbReference type="SUPFAM" id="SSF53474">
    <property type="entry name" value="alpha/beta-Hydrolases"/>
    <property type="match status" value="1"/>
</dbReference>
<dbReference type="Proteomes" id="UP000561045">
    <property type="component" value="Unassembled WGS sequence"/>
</dbReference>
<dbReference type="InterPro" id="IPR050266">
    <property type="entry name" value="AB_hydrolase_sf"/>
</dbReference>